<dbReference type="WBParaSite" id="MBELARI_LOCUS12338">
    <property type="protein sequence ID" value="MBELARI_LOCUS12338"/>
    <property type="gene ID" value="MBELARI_LOCUS12338"/>
</dbReference>
<feature type="transmembrane region" description="Helical" evidence="2">
    <location>
        <begin position="93"/>
        <end position="120"/>
    </location>
</feature>
<dbReference type="AlphaFoldDB" id="A0AAF3EED9"/>
<evidence type="ECO:0000256" key="1">
    <source>
        <dbReference type="SAM" id="MobiDB-lite"/>
    </source>
</evidence>
<dbReference type="Proteomes" id="UP000887575">
    <property type="component" value="Unassembled WGS sequence"/>
</dbReference>
<evidence type="ECO:0000313" key="4">
    <source>
        <dbReference type="WBParaSite" id="MBELARI_LOCUS12338"/>
    </source>
</evidence>
<protein>
    <submittedName>
        <fullName evidence="4">Uncharacterized protein</fullName>
    </submittedName>
</protein>
<feature type="region of interest" description="Disordered" evidence="1">
    <location>
        <begin position="1"/>
        <end position="20"/>
    </location>
</feature>
<name>A0AAF3EED9_9BILA</name>
<keyword evidence="3" id="KW-1185">Reference proteome</keyword>
<keyword evidence="2" id="KW-0812">Transmembrane</keyword>
<reference evidence="4" key="1">
    <citation type="submission" date="2024-02" db="UniProtKB">
        <authorList>
            <consortium name="WormBaseParasite"/>
        </authorList>
    </citation>
    <scope>IDENTIFICATION</scope>
</reference>
<keyword evidence="2" id="KW-0472">Membrane</keyword>
<organism evidence="3 4">
    <name type="scientific">Mesorhabditis belari</name>
    <dbReference type="NCBI Taxonomy" id="2138241"/>
    <lineage>
        <taxon>Eukaryota</taxon>
        <taxon>Metazoa</taxon>
        <taxon>Ecdysozoa</taxon>
        <taxon>Nematoda</taxon>
        <taxon>Chromadorea</taxon>
        <taxon>Rhabditida</taxon>
        <taxon>Rhabditina</taxon>
        <taxon>Rhabditomorpha</taxon>
        <taxon>Rhabditoidea</taxon>
        <taxon>Rhabditidae</taxon>
        <taxon>Mesorhabditinae</taxon>
        <taxon>Mesorhabditis</taxon>
    </lineage>
</organism>
<proteinExistence type="predicted"/>
<accession>A0AAF3EED9</accession>
<evidence type="ECO:0000313" key="3">
    <source>
        <dbReference type="Proteomes" id="UP000887575"/>
    </source>
</evidence>
<keyword evidence="2" id="KW-1133">Transmembrane helix</keyword>
<evidence type="ECO:0000256" key="2">
    <source>
        <dbReference type="SAM" id="Phobius"/>
    </source>
</evidence>
<sequence length="165" mass="19016">MKDVEKGLLTNHGKSPRKEKSRLIPELQLNVTKFYEDEEQMKLMLCEESPALIGDGVDEEIGDEIEFYQHHNDDEIYEIVCFHRIWRCPKASLLAFTLLLALALGIVVLVIVMVCTFISLSQDKSESSREDVLGVISWLHYPVGDIPVRRLNHSLPLQHLNNFHY</sequence>